<name>A0AC34RKC3_9BILA</name>
<protein>
    <submittedName>
        <fullName evidence="2">Peptide-methionine (S)-S-oxide reductase</fullName>
    </submittedName>
</protein>
<sequence>MPLKKAVFGLQCFWGESALAKIDGVVKTRVGYAGGTAPKPTYQNIQDYTEVIEATFDDQKISYQDLLDYFWTHHDPTDHRKKQYRSAILYSDDEQKTLAEASFNKVKAAKPSIETYVQKLDHFYVAEDYHQKYWLRCQPRIFNALNLTDEQVIDSPLAAKMNAFMAGYDNFDVLQQLKKEYNLDDGLVKAVEDIAKRGGDPRACH</sequence>
<reference evidence="2" key="1">
    <citation type="submission" date="2022-11" db="UniProtKB">
        <authorList>
            <consortium name="WormBaseParasite"/>
        </authorList>
    </citation>
    <scope>IDENTIFICATION</scope>
</reference>
<dbReference type="Proteomes" id="UP000887576">
    <property type="component" value="Unplaced"/>
</dbReference>
<evidence type="ECO:0000313" key="2">
    <source>
        <dbReference type="WBParaSite" id="JU765_v2.g7688.t1"/>
    </source>
</evidence>
<dbReference type="WBParaSite" id="JU765_v2.g7688.t1">
    <property type="protein sequence ID" value="JU765_v2.g7688.t1"/>
    <property type="gene ID" value="JU765_v2.g7688"/>
</dbReference>
<evidence type="ECO:0000313" key="1">
    <source>
        <dbReference type="Proteomes" id="UP000887576"/>
    </source>
</evidence>
<accession>A0AC34RKC3</accession>
<proteinExistence type="predicted"/>
<organism evidence="1 2">
    <name type="scientific">Panagrolaimus sp. JU765</name>
    <dbReference type="NCBI Taxonomy" id="591449"/>
    <lineage>
        <taxon>Eukaryota</taxon>
        <taxon>Metazoa</taxon>
        <taxon>Ecdysozoa</taxon>
        <taxon>Nematoda</taxon>
        <taxon>Chromadorea</taxon>
        <taxon>Rhabditida</taxon>
        <taxon>Tylenchina</taxon>
        <taxon>Panagrolaimomorpha</taxon>
        <taxon>Panagrolaimoidea</taxon>
        <taxon>Panagrolaimidae</taxon>
        <taxon>Panagrolaimus</taxon>
    </lineage>
</organism>